<dbReference type="OrthoDB" id="972532at2759"/>
<feature type="transmembrane region" description="Helical" evidence="4">
    <location>
        <begin position="166"/>
        <end position="189"/>
    </location>
</feature>
<proteinExistence type="predicted"/>
<dbReference type="PANTHER" id="PTHR22838">
    <property type="entry name" value="WD REPEAT PROTEIN 26-RELATED"/>
    <property type="match status" value="1"/>
</dbReference>
<evidence type="ECO:0000259" key="5">
    <source>
        <dbReference type="Pfam" id="PF20153"/>
    </source>
</evidence>
<dbReference type="AlphaFoldDB" id="A0A1J8Q3D2"/>
<evidence type="ECO:0000256" key="1">
    <source>
        <dbReference type="ARBA" id="ARBA00022574"/>
    </source>
</evidence>
<dbReference type="InterPro" id="IPR051350">
    <property type="entry name" value="WD_repeat-ST_regulator"/>
</dbReference>
<name>A0A1J8Q3D2_9AGAM</name>
<evidence type="ECO:0000256" key="2">
    <source>
        <dbReference type="ARBA" id="ARBA00022737"/>
    </source>
</evidence>
<dbReference type="SMART" id="SM00320">
    <property type="entry name" value="WD40"/>
    <property type="match status" value="2"/>
</dbReference>
<feature type="repeat" description="WD" evidence="3">
    <location>
        <begin position="468"/>
        <end position="501"/>
    </location>
</feature>
<keyword evidence="7" id="KW-1185">Reference proteome</keyword>
<evidence type="ECO:0000313" key="7">
    <source>
        <dbReference type="Proteomes" id="UP000183567"/>
    </source>
</evidence>
<keyword evidence="1 3" id="KW-0853">WD repeat</keyword>
<dbReference type="PANTHER" id="PTHR22838:SF0">
    <property type="entry name" value="WD REPEAT-CONTAINING PROTEIN 26"/>
    <property type="match status" value="1"/>
</dbReference>
<keyword evidence="4" id="KW-1133">Transmembrane helix</keyword>
<dbReference type="InterPro" id="IPR001680">
    <property type="entry name" value="WD40_rpt"/>
</dbReference>
<gene>
    <name evidence="6" type="ORF">AZE42_09005</name>
</gene>
<dbReference type="PROSITE" id="PS50082">
    <property type="entry name" value="WD_REPEATS_2"/>
    <property type="match status" value="1"/>
</dbReference>
<reference evidence="6 7" key="1">
    <citation type="submission" date="2016-03" db="EMBL/GenBank/DDBJ databases">
        <title>Comparative genomics of the ectomycorrhizal sister species Rhizopogon vinicolor and Rhizopogon vesiculosus (Basidiomycota: Boletales) reveals a divergence of the mating type B locus.</title>
        <authorList>
            <person name="Mujic A.B."/>
            <person name="Kuo A."/>
            <person name="Tritt A."/>
            <person name="Lipzen A."/>
            <person name="Chen C."/>
            <person name="Johnson J."/>
            <person name="Sharma A."/>
            <person name="Barry K."/>
            <person name="Grigoriev I.V."/>
            <person name="Spatafora J.W."/>
        </authorList>
    </citation>
    <scope>NUCLEOTIDE SEQUENCE [LARGE SCALE GENOMIC DNA]</scope>
    <source>
        <strain evidence="6 7">AM-OR11-056</strain>
    </source>
</reference>
<dbReference type="SUPFAM" id="SSF50978">
    <property type="entry name" value="WD40 repeat-like"/>
    <property type="match status" value="1"/>
</dbReference>
<feature type="transmembrane region" description="Helical" evidence="4">
    <location>
        <begin position="201"/>
        <end position="226"/>
    </location>
</feature>
<keyword evidence="4" id="KW-0812">Transmembrane</keyword>
<dbReference type="EMBL" id="LVVM01003035">
    <property type="protein sequence ID" value="OJA15573.1"/>
    <property type="molecule type" value="Genomic_DNA"/>
</dbReference>
<dbReference type="Gene3D" id="2.130.10.10">
    <property type="entry name" value="YVTN repeat-like/Quinoprotein amine dehydrogenase"/>
    <property type="match status" value="1"/>
</dbReference>
<organism evidence="6 7">
    <name type="scientific">Rhizopogon vesiculosus</name>
    <dbReference type="NCBI Taxonomy" id="180088"/>
    <lineage>
        <taxon>Eukaryota</taxon>
        <taxon>Fungi</taxon>
        <taxon>Dikarya</taxon>
        <taxon>Basidiomycota</taxon>
        <taxon>Agaricomycotina</taxon>
        <taxon>Agaricomycetes</taxon>
        <taxon>Agaricomycetidae</taxon>
        <taxon>Boletales</taxon>
        <taxon>Suillineae</taxon>
        <taxon>Rhizopogonaceae</taxon>
        <taxon>Rhizopogon</taxon>
    </lineage>
</organism>
<dbReference type="Pfam" id="PF20153">
    <property type="entry name" value="DUF6535"/>
    <property type="match status" value="1"/>
</dbReference>
<evidence type="ECO:0000256" key="3">
    <source>
        <dbReference type="PROSITE-ProRule" id="PRU00221"/>
    </source>
</evidence>
<dbReference type="Pfam" id="PF00400">
    <property type="entry name" value="WD40"/>
    <property type="match status" value="1"/>
</dbReference>
<accession>A0A1J8Q3D2</accession>
<evidence type="ECO:0000256" key="4">
    <source>
        <dbReference type="SAM" id="Phobius"/>
    </source>
</evidence>
<dbReference type="InterPro" id="IPR015943">
    <property type="entry name" value="WD40/YVTN_repeat-like_dom_sf"/>
</dbReference>
<dbReference type="STRING" id="180088.A0A1J8Q3D2"/>
<feature type="domain" description="DUF6535" evidence="5">
    <location>
        <begin position="114"/>
        <end position="199"/>
    </location>
</feature>
<dbReference type="InterPro" id="IPR036322">
    <property type="entry name" value="WD40_repeat_dom_sf"/>
</dbReference>
<sequence length="601" mass="67851">MVNDGDLDPESFPGQFAGFALDVVTFLNCLNEFPEFTDEAVNTSMHAFEVDLQYWASCLDEYKGNELPVNLHSTTYQLASGQFRYPAVQRYIHDLTSEIGEHVDNITVNLSMFTEIGVPTIRFAQQHAAANLLNLSTVATFFSAVTATTLQFSYSLTGSALEKSVNAFWFSSLVFSIAAAVNSLLGLTWKQAMYRSPGHRVPWWVLIWIKRSPLVFLVMYESYYIAGDISETTSTIRDLSHPRSPLFSRQAVTSFGLAAVSAWFASERWIFVQRRGHVWLEDVINEATLNLIRLPMMLEMRKIIRYCNRLILAFGGLLRRVPFKKVSGVVTRIRRKTHPTLPTTQESPAMINLSPQFSMSVCSEFTERPNSMEGRGSDENESSRRAIARQRFKGAVRSVIMMQQAQSGMQVQSFLRPMMPPRTPSFDRNSTNGMSPIRFSSMGLSAIRGPRPPNLIPKLRTLEPMQDLMVHTALVRHLQFSPNGKYLATSSWDRSSVVFRVGETLTTQAILVHVRGFIGQVAWSASSHLLLTRLTRGMKIWTAEDGICKKTIERPHSVSSVAWLPGSETQFFSVEGSDVFKLDIWGRVIIALYQRIYAEHL</sequence>
<feature type="transmembrane region" description="Helical" evidence="4">
    <location>
        <begin position="132"/>
        <end position="154"/>
    </location>
</feature>
<protein>
    <recommendedName>
        <fullName evidence="5">DUF6535 domain-containing protein</fullName>
    </recommendedName>
</protein>
<evidence type="ECO:0000313" key="6">
    <source>
        <dbReference type="EMBL" id="OJA15573.1"/>
    </source>
</evidence>
<comment type="caution">
    <text evidence="6">The sequence shown here is derived from an EMBL/GenBank/DDBJ whole genome shotgun (WGS) entry which is preliminary data.</text>
</comment>
<dbReference type="InterPro" id="IPR045338">
    <property type="entry name" value="DUF6535"/>
</dbReference>
<dbReference type="Proteomes" id="UP000183567">
    <property type="component" value="Unassembled WGS sequence"/>
</dbReference>
<keyword evidence="2" id="KW-0677">Repeat</keyword>
<keyword evidence="4" id="KW-0472">Membrane</keyword>